<dbReference type="KEGG" id="ksd:KS2013_751"/>
<dbReference type="OrthoDB" id="7059867at2"/>
<keyword evidence="2" id="KW-1185">Reference proteome</keyword>
<dbReference type="STRING" id="1144748.KS2013_751"/>
<dbReference type="AlphaFoldDB" id="A0A1B3B9L5"/>
<evidence type="ECO:0000313" key="2">
    <source>
        <dbReference type="Proteomes" id="UP000094147"/>
    </source>
</evidence>
<sequence length="129" mass="14652">MNTKPILESDFYHDGRGPELQRVVWKLRGTVLVGFEYFNPDDKYVPDNLRHLVLEGVEAYSMASEEVHGSILATGESRAAIFEVVDSKWLASLNQAHLSECKHYQVMFYDEVFDLVCRGIKSGFGHINA</sequence>
<accession>A0A1B3B9L5</accession>
<organism evidence="1 2">
    <name type="scientific">Kangiella sediminilitoris</name>
    <dbReference type="NCBI Taxonomy" id="1144748"/>
    <lineage>
        <taxon>Bacteria</taxon>
        <taxon>Pseudomonadati</taxon>
        <taxon>Pseudomonadota</taxon>
        <taxon>Gammaproteobacteria</taxon>
        <taxon>Kangiellales</taxon>
        <taxon>Kangiellaceae</taxon>
        <taxon>Kangiella</taxon>
    </lineage>
</organism>
<gene>
    <name evidence="1" type="ORF">KS2013_751</name>
</gene>
<name>A0A1B3B9L5_9GAMM</name>
<reference evidence="2" key="1">
    <citation type="submission" date="2015-08" db="EMBL/GenBank/DDBJ databases">
        <authorList>
            <person name="Kim K.M."/>
        </authorList>
    </citation>
    <scope>NUCLEOTIDE SEQUENCE [LARGE SCALE GENOMIC DNA]</scope>
    <source>
        <strain evidence="2">KCTC 23892</strain>
    </source>
</reference>
<dbReference type="RefSeq" id="WP_068989968.1">
    <property type="nucleotide sequence ID" value="NZ_CP012418.1"/>
</dbReference>
<dbReference type="Proteomes" id="UP000094147">
    <property type="component" value="Chromosome"/>
</dbReference>
<proteinExistence type="predicted"/>
<dbReference type="EMBL" id="CP012418">
    <property type="protein sequence ID" value="AOE49475.1"/>
    <property type="molecule type" value="Genomic_DNA"/>
</dbReference>
<evidence type="ECO:0000313" key="1">
    <source>
        <dbReference type="EMBL" id="AOE49475.1"/>
    </source>
</evidence>
<protein>
    <submittedName>
        <fullName evidence="1">Uncharacterized protein</fullName>
    </submittedName>
</protein>